<dbReference type="EMBL" id="BMED01000004">
    <property type="protein sequence ID" value="GGC87788.1"/>
    <property type="molecule type" value="Genomic_DNA"/>
</dbReference>
<dbReference type="InterPro" id="IPR018247">
    <property type="entry name" value="EF_Hand_1_Ca_BS"/>
</dbReference>
<evidence type="ECO:0000313" key="4">
    <source>
        <dbReference type="Proteomes" id="UP000637423"/>
    </source>
</evidence>
<dbReference type="RefSeq" id="WP_188567769.1">
    <property type="nucleotide sequence ID" value="NZ_BMED01000004.1"/>
</dbReference>
<reference evidence="3" key="2">
    <citation type="submission" date="2020-09" db="EMBL/GenBank/DDBJ databases">
        <authorList>
            <person name="Sun Q."/>
            <person name="Zhou Y."/>
        </authorList>
    </citation>
    <scope>NUCLEOTIDE SEQUENCE</scope>
    <source>
        <strain evidence="3">CGMCC 1.10998</strain>
    </source>
</reference>
<protein>
    <recommendedName>
        <fullName evidence="2">Ice-binding protein C-terminal domain-containing protein</fullName>
    </recommendedName>
</protein>
<sequence>MFISKITQSVLLASVLAATSLAANATIVDYQGILKSNNQVYLSGSFAGTDINNDGVLTLNELTSFDLEAPSEGIVGLGLSSLVGFGTYDIATNFWSHDASGWGQANFSWASWNGGNSALNTQNFTVNTTVVSSDVPEPLTLALFGIGLLGLAAARHRKE</sequence>
<evidence type="ECO:0000313" key="3">
    <source>
        <dbReference type="EMBL" id="GGC87788.1"/>
    </source>
</evidence>
<dbReference type="Pfam" id="PF07589">
    <property type="entry name" value="PEP-CTERM"/>
    <property type="match status" value="1"/>
</dbReference>
<keyword evidence="1" id="KW-0732">Signal</keyword>
<dbReference type="NCBIfam" id="TIGR02595">
    <property type="entry name" value="PEP_CTERM"/>
    <property type="match status" value="1"/>
</dbReference>
<keyword evidence="4" id="KW-1185">Reference proteome</keyword>
<feature type="signal peptide" evidence="1">
    <location>
        <begin position="1"/>
        <end position="25"/>
    </location>
</feature>
<feature type="domain" description="Ice-binding protein C-terminal" evidence="2">
    <location>
        <begin position="134"/>
        <end position="158"/>
    </location>
</feature>
<dbReference type="AlphaFoldDB" id="A0A916UW05"/>
<organism evidence="3 4">
    <name type="scientific">Undibacterium terreum</name>
    <dbReference type="NCBI Taxonomy" id="1224302"/>
    <lineage>
        <taxon>Bacteria</taxon>
        <taxon>Pseudomonadati</taxon>
        <taxon>Pseudomonadota</taxon>
        <taxon>Betaproteobacteria</taxon>
        <taxon>Burkholderiales</taxon>
        <taxon>Oxalobacteraceae</taxon>
        <taxon>Undibacterium</taxon>
    </lineage>
</organism>
<reference evidence="3" key="1">
    <citation type="journal article" date="2014" name="Int. J. Syst. Evol. Microbiol.">
        <title>Complete genome sequence of Corynebacterium casei LMG S-19264T (=DSM 44701T), isolated from a smear-ripened cheese.</title>
        <authorList>
            <consortium name="US DOE Joint Genome Institute (JGI-PGF)"/>
            <person name="Walter F."/>
            <person name="Albersmeier A."/>
            <person name="Kalinowski J."/>
            <person name="Ruckert C."/>
        </authorList>
    </citation>
    <scope>NUCLEOTIDE SEQUENCE</scope>
    <source>
        <strain evidence="3">CGMCC 1.10998</strain>
    </source>
</reference>
<evidence type="ECO:0000256" key="1">
    <source>
        <dbReference type="SAM" id="SignalP"/>
    </source>
</evidence>
<evidence type="ECO:0000259" key="2">
    <source>
        <dbReference type="Pfam" id="PF07589"/>
    </source>
</evidence>
<name>A0A916UW05_9BURK</name>
<comment type="caution">
    <text evidence="3">The sequence shown here is derived from an EMBL/GenBank/DDBJ whole genome shotgun (WGS) entry which is preliminary data.</text>
</comment>
<gene>
    <name evidence="3" type="ORF">GCM10011396_38770</name>
</gene>
<accession>A0A916UW05</accession>
<feature type="chain" id="PRO_5036849716" description="Ice-binding protein C-terminal domain-containing protein" evidence="1">
    <location>
        <begin position="26"/>
        <end position="159"/>
    </location>
</feature>
<proteinExistence type="predicted"/>
<dbReference type="PROSITE" id="PS00018">
    <property type="entry name" value="EF_HAND_1"/>
    <property type="match status" value="1"/>
</dbReference>
<dbReference type="Proteomes" id="UP000637423">
    <property type="component" value="Unassembled WGS sequence"/>
</dbReference>
<dbReference type="InterPro" id="IPR013424">
    <property type="entry name" value="Ice-binding_C"/>
</dbReference>